<comment type="caution">
    <text evidence="3">The sequence shown here is derived from an EMBL/GenBank/DDBJ whole genome shotgun (WGS) entry which is preliminary data.</text>
</comment>
<protein>
    <recommendedName>
        <fullName evidence="5">Glycosyl transferase family 11</fullName>
    </recommendedName>
</protein>
<dbReference type="PANTHER" id="PTHR11927">
    <property type="entry name" value="GALACTOSIDE 2-L-FUCOSYLTRANSFERASE"/>
    <property type="match status" value="1"/>
</dbReference>
<dbReference type="PANTHER" id="PTHR11927:SF9">
    <property type="entry name" value="L-FUCOSYLTRANSFERASE"/>
    <property type="match status" value="1"/>
</dbReference>
<organism evidence="3 4">
    <name type="scientific">Candidatus Magasanikbacteria bacterium RIFOXYC2_FULL_42_28</name>
    <dbReference type="NCBI Taxonomy" id="1798704"/>
    <lineage>
        <taxon>Bacteria</taxon>
        <taxon>Candidatus Magasanikiibacteriota</taxon>
    </lineage>
</organism>
<name>A0A1F6NXM5_9BACT</name>
<dbReference type="AlphaFoldDB" id="A0A1F6NXM5"/>
<dbReference type="Gene3D" id="3.40.50.11350">
    <property type="match status" value="1"/>
</dbReference>
<keyword evidence="2" id="KW-0808">Transferase</keyword>
<evidence type="ECO:0008006" key="5">
    <source>
        <dbReference type="Google" id="ProtNLM"/>
    </source>
</evidence>
<evidence type="ECO:0000256" key="2">
    <source>
        <dbReference type="ARBA" id="ARBA00022679"/>
    </source>
</evidence>
<dbReference type="InterPro" id="IPR002516">
    <property type="entry name" value="Glyco_trans_11"/>
</dbReference>
<sequence>MIIVKLSGGLGNQMFQYAAGRALADRHGVPLKIDASYYDKEDIFKRKYALGIFNITAEPATAADLAEFKFGKTKGLIERFKPYYKRKIVREQSFGYDVNFNKIGSNARLDGYWQSEKYFKPIESIIRNEFTPKLISQKMSELAAEIKSVNSVAVHVRRADYINFKHVNAVHGVCPADYYRRALGQISRQVTNPRYYIFTDDQEWVRQNLALTGQSTIVSALGFNDWAEMILMSKCRHDIIANSSFSWWGAWLNNNSNKIVIAPKKWFTDQSINTNDLIPGNCIKI</sequence>
<evidence type="ECO:0000313" key="3">
    <source>
        <dbReference type="EMBL" id="OGH88682.1"/>
    </source>
</evidence>
<keyword evidence="1" id="KW-0328">Glycosyltransferase</keyword>
<dbReference type="GO" id="GO:0008107">
    <property type="term" value="F:galactoside 2-alpha-L-fucosyltransferase activity"/>
    <property type="evidence" value="ECO:0007669"/>
    <property type="project" value="InterPro"/>
</dbReference>
<evidence type="ECO:0000256" key="1">
    <source>
        <dbReference type="ARBA" id="ARBA00022676"/>
    </source>
</evidence>
<dbReference type="GO" id="GO:0016020">
    <property type="term" value="C:membrane"/>
    <property type="evidence" value="ECO:0007669"/>
    <property type="project" value="InterPro"/>
</dbReference>
<dbReference type="STRING" id="1798704.A3J93_01130"/>
<dbReference type="Proteomes" id="UP000177907">
    <property type="component" value="Unassembled WGS sequence"/>
</dbReference>
<evidence type="ECO:0000313" key="4">
    <source>
        <dbReference type="Proteomes" id="UP000177907"/>
    </source>
</evidence>
<dbReference type="CDD" id="cd11301">
    <property type="entry name" value="Fut1_Fut2_like"/>
    <property type="match status" value="1"/>
</dbReference>
<accession>A0A1F6NXM5</accession>
<reference evidence="3 4" key="1">
    <citation type="journal article" date="2016" name="Nat. Commun.">
        <title>Thousands of microbial genomes shed light on interconnected biogeochemical processes in an aquifer system.</title>
        <authorList>
            <person name="Anantharaman K."/>
            <person name="Brown C.T."/>
            <person name="Hug L.A."/>
            <person name="Sharon I."/>
            <person name="Castelle C.J."/>
            <person name="Probst A.J."/>
            <person name="Thomas B.C."/>
            <person name="Singh A."/>
            <person name="Wilkins M.J."/>
            <person name="Karaoz U."/>
            <person name="Brodie E.L."/>
            <person name="Williams K.H."/>
            <person name="Hubbard S.S."/>
            <person name="Banfield J.F."/>
        </authorList>
    </citation>
    <scope>NUCLEOTIDE SEQUENCE [LARGE SCALE GENOMIC DNA]</scope>
</reference>
<gene>
    <name evidence="3" type="ORF">A3J93_01130</name>
</gene>
<dbReference type="Pfam" id="PF01531">
    <property type="entry name" value="Glyco_transf_11"/>
    <property type="match status" value="1"/>
</dbReference>
<dbReference type="GO" id="GO:0005975">
    <property type="term" value="P:carbohydrate metabolic process"/>
    <property type="evidence" value="ECO:0007669"/>
    <property type="project" value="InterPro"/>
</dbReference>
<proteinExistence type="predicted"/>
<dbReference type="EMBL" id="MFQZ01000001">
    <property type="protein sequence ID" value="OGH88682.1"/>
    <property type="molecule type" value="Genomic_DNA"/>
</dbReference>